<dbReference type="InterPro" id="IPR044043">
    <property type="entry name" value="VanA_C_cat"/>
</dbReference>
<keyword evidence="2" id="KW-0479">Metal-binding</keyword>
<evidence type="ECO:0000313" key="7">
    <source>
        <dbReference type="EMBL" id="MDR7152020.1"/>
    </source>
</evidence>
<name>A0ABU1WRV1_9BURK</name>
<gene>
    <name evidence="7" type="ORF">J2W49_003996</name>
</gene>
<dbReference type="InterPro" id="IPR036922">
    <property type="entry name" value="Rieske_2Fe-2S_sf"/>
</dbReference>
<dbReference type="Gene3D" id="2.102.10.10">
    <property type="entry name" value="Rieske [2Fe-2S] iron-sulphur domain"/>
    <property type="match status" value="1"/>
</dbReference>
<keyword evidence="8" id="KW-1185">Reference proteome</keyword>
<dbReference type="SUPFAM" id="SSF55961">
    <property type="entry name" value="Bet v1-like"/>
    <property type="match status" value="1"/>
</dbReference>
<dbReference type="InterPro" id="IPR050584">
    <property type="entry name" value="Cholesterol_7-desaturase"/>
</dbReference>
<dbReference type="Pfam" id="PF19112">
    <property type="entry name" value="VanA_C"/>
    <property type="match status" value="1"/>
</dbReference>
<proteinExistence type="predicted"/>
<protein>
    <submittedName>
        <fullName evidence="7">Vanillate O-demethylase monooxygenase subunit</fullName>
        <ecNumber evidence="7">1.14.13.82</ecNumber>
    </submittedName>
</protein>
<keyword evidence="4" id="KW-0408">Iron</keyword>
<evidence type="ECO:0000256" key="3">
    <source>
        <dbReference type="ARBA" id="ARBA00023002"/>
    </source>
</evidence>
<dbReference type="PROSITE" id="PS51296">
    <property type="entry name" value="RIESKE"/>
    <property type="match status" value="1"/>
</dbReference>
<evidence type="ECO:0000256" key="5">
    <source>
        <dbReference type="ARBA" id="ARBA00023014"/>
    </source>
</evidence>
<reference evidence="7 8" key="1">
    <citation type="submission" date="2023-07" db="EMBL/GenBank/DDBJ databases">
        <title>Sorghum-associated microbial communities from plants grown in Nebraska, USA.</title>
        <authorList>
            <person name="Schachtman D."/>
        </authorList>
    </citation>
    <scope>NUCLEOTIDE SEQUENCE [LARGE SCALE GENOMIC DNA]</scope>
    <source>
        <strain evidence="7 8">4249</strain>
    </source>
</reference>
<evidence type="ECO:0000256" key="1">
    <source>
        <dbReference type="ARBA" id="ARBA00022714"/>
    </source>
</evidence>
<dbReference type="InterPro" id="IPR017941">
    <property type="entry name" value="Rieske_2Fe-2S"/>
</dbReference>
<dbReference type="PANTHER" id="PTHR21266">
    <property type="entry name" value="IRON-SULFUR DOMAIN CONTAINING PROTEIN"/>
    <property type="match status" value="1"/>
</dbReference>
<organism evidence="7 8">
    <name type="scientific">Hydrogenophaga palleronii</name>
    <dbReference type="NCBI Taxonomy" id="65655"/>
    <lineage>
        <taxon>Bacteria</taxon>
        <taxon>Pseudomonadati</taxon>
        <taxon>Pseudomonadota</taxon>
        <taxon>Betaproteobacteria</taxon>
        <taxon>Burkholderiales</taxon>
        <taxon>Comamonadaceae</taxon>
        <taxon>Hydrogenophaga</taxon>
    </lineage>
</organism>
<dbReference type="Gene3D" id="3.90.380.10">
    <property type="entry name" value="Naphthalene 1,2-dioxygenase Alpha Subunit, Chain A, domain 1"/>
    <property type="match status" value="1"/>
</dbReference>
<evidence type="ECO:0000256" key="2">
    <source>
        <dbReference type="ARBA" id="ARBA00022723"/>
    </source>
</evidence>
<keyword evidence="3 7" id="KW-0560">Oxidoreductase</keyword>
<dbReference type="EC" id="1.14.13.82" evidence="7"/>
<evidence type="ECO:0000259" key="6">
    <source>
        <dbReference type="PROSITE" id="PS51296"/>
    </source>
</evidence>
<keyword evidence="1" id="KW-0001">2Fe-2S</keyword>
<evidence type="ECO:0000256" key="4">
    <source>
        <dbReference type="ARBA" id="ARBA00023004"/>
    </source>
</evidence>
<dbReference type="Proteomes" id="UP001265700">
    <property type="component" value="Unassembled WGS sequence"/>
</dbReference>
<dbReference type="PANTHER" id="PTHR21266:SF60">
    <property type="entry name" value="3-KETOSTEROID-9-ALPHA-MONOOXYGENASE, OXYGENASE COMPONENT"/>
    <property type="match status" value="1"/>
</dbReference>
<feature type="domain" description="Rieske" evidence="6">
    <location>
        <begin position="8"/>
        <end position="110"/>
    </location>
</feature>
<sequence length="346" mass="38053">MKFVKNAWYCAGWSSSITRSPIDRKFMGEPIVLYRSESGAPVALSNRCPHRFAPMHKGCVKGDAIECPYHGLQFDTSGACVHNPHGDGHVPQAARLKAYPLFERDGIVWIWMGEPAQADPSLVLDSKYTAFVTDAQTFATGVGDLKVKANYLMVMDNLLDLTHAPFVHPTTVGGRPEDSVGGGLQVKFEEDESSVTSNYFVPGMPPTPQLAPMYPLPTGDFRITMRWEPSSNLAMSLTMTPPGQPDGSGVVLPLLHLLTPIDETHTHYFFAISRNVAIDNEQAHAGMMEFARKAFEEEDEPMIAACQEQMGTTDLFSLKPVLLQTDVATVKARRKVESLVKNEAAQ</sequence>
<dbReference type="RefSeq" id="WP_310320353.1">
    <property type="nucleotide sequence ID" value="NZ_JAVDWU010000009.1"/>
</dbReference>
<keyword evidence="5" id="KW-0411">Iron-sulfur</keyword>
<evidence type="ECO:0000313" key="8">
    <source>
        <dbReference type="Proteomes" id="UP001265700"/>
    </source>
</evidence>
<dbReference type="Pfam" id="PF00355">
    <property type="entry name" value="Rieske"/>
    <property type="match status" value="1"/>
</dbReference>
<comment type="caution">
    <text evidence="7">The sequence shown here is derived from an EMBL/GenBank/DDBJ whole genome shotgun (WGS) entry which is preliminary data.</text>
</comment>
<dbReference type="SUPFAM" id="SSF50022">
    <property type="entry name" value="ISP domain"/>
    <property type="match status" value="1"/>
</dbReference>
<accession>A0ABU1WRV1</accession>
<dbReference type="EMBL" id="JAVDWU010000009">
    <property type="protein sequence ID" value="MDR7152020.1"/>
    <property type="molecule type" value="Genomic_DNA"/>
</dbReference>
<dbReference type="GO" id="GO:0018489">
    <property type="term" value="F:vanillate monooxygenase activity"/>
    <property type="evidence" value="ECO:0007669"/>
    <property type="project" value="UniProtKB-EC"/>
</dbReference>
<keyword evidence="7" id="KW-0503">Monooxygenase</keyword>